<comment type="caution">
    <text evidence="1">The sequence shown here is derived from an EMBL/GenBank/DDBJ whole genome shotgun (WGS) entry which is preliminary data.</text>
</comment>
<accession>A0ACC5Q3P8</accession>
<evidence type="ECO:0000313" key="1">
    <source>
        <dbReference type="EMBL" id="MBE9218410.1"/>
    </source>
</evidence>
<sequence length="76" mass="8350">MLQLSLASIGGSLFPDLCVSPGEQGIGNKEESFLITQLPNYPITQLPNYPITQLPNSTFSDRKKIGYKPRPSRTAL</sequence>
<dbReference type="EMBL" id="JADEWF010000015">
    <property type="protein sequence ID" value="MBE9218410.1"/>
    <property type="molecule type" value="Genomic_DNA"/>
</dbReference>
<keyword evidence="2" id="KW-1185">Reference proteome</keyword>
<name>A0ACC5Q3P8_DOLFA</name>
<organism evidence="1 2">
    <name type="scientific">Dolichospermum flos-aquae LEGE 04289</name>
    <dbReference type="NCBI Taxonomy" id="1828708"/>
    <lineage>
        <taxon>Bacteria</taxon>
        <taxon>Bacillati</taxon>
        <taxon>Cyanobacteriota</taxon>
        <taxon>Cyanophyceae</taxon>
        <taxon>Nostocales</taxon>
        <taxon>Aphanizomenonaceae</taxon>
        <taxon>Dolichospermum</taxon>
    </lineage>
</organism>
<proteinExistence type="predicted"/>
<protein>
    <submittedName>
        <fullName evidence="1">Uncharacterized protein</fullName>
    </submittedName>
</protein>
<reference evidence="1" key="1">
    <citation type="submission" date="2020-10" db="EMBL/GenBank/DDBJ databases">
        <authorList>
            <person name="Castelo-Branco R."/>
            <person name="Eusebio N."/>
            <person name="Adriana R."/>
            <person name="Vieira A."/>
            <person name="Brugerolle De Fraissinette N."/>
            <person name="Rezende De Castro R."/>
            <person name="Schneider M.P."/>
            <person name="Vasconcelos V."/>
            <person name="Leao P.N."/>
        </authorList>
    </citation>
    <scope>NUCLEOTIDE SEQUENCE</scope>
    <source>
        <strain evidence="1">LEGE 04289</strain>
    </source>
</reference>
<gene>
    <name evidence="1" type="ORF">IQ222_06335</name>
</gene>
<evidence type="ECO:0000313" key="2">
    <source>
        <dbReference type="Proteomes" id="UP000597867"/>
    </source>
</evidence>
<dbReference type="Proteomes" id="UP000597867">
    <property type="component" value="Unassembled WGS sequence"/>
</dbReference>